<evidence type="ECO:0000313" key="7">
    <source>
        <dbReference type="Proteomes" id="UP000198824"/>
    </source>
</evidence>
<proteinExistence type="inferred from homology"/>
<keyword evidence="3 4" id="KW-0732">Signal</keyword>
<dbReference type="STRING" id="1166337.SAMN05192580_0325"/>
<dbReference type="PANTHER" id="PTHR37423:SF5">
    <property type="entry name" value="SOLUBLE LYTIC MUREIN TRANSGLYCOSYLASE"/>
    <property type="match status" value="1"/>
</dbReference>
<keyword evidence="7" id="KW-1185">Reference proteome</keyword>
<dbReference type="InterPro" id="IPR008939">
    <property type="entry name" value="Lytic_TGlycosylase_superhlx_U"/>
</dbReference>
<dbReference type="Gene3D" id="1.10.530.10">
    <property type="match status" value="1"/>
</dbReference>
<dbReference type="InterPro" id="IPR008258">
    <property type="entry name" value="Transglycosylase_SLT_dom_1"/>
</dbReference>
<feature type="signal peptide" evidence="4">
    <location>
        <begin position="1"/>
        <end position="21"/>
    </location>
</feature>
<dbReference type="Pfam" id="PF01464">
    <property type="entry name" value="SLT"/>
    <property type="match status" value="1"/>
</dbReference>
<gene>
    <name evidence="6" type="ORF">SAMN05192580_0325</name>
</gene>
<dbReference type="PANTHER" id="PTHR37423">
    <property type="entry name" value="SOLUBLE LYTIC MUREIN TRANSGLYCOSYLASE-RELATED"/>
    <property type="match status" value="1"/>
</dbReference>
<sequence>MTKAPFAIAAFSSLLAAPAVAADTTLPAGFAMQARTSVSAAAIVGTTAPAGLTATPALPPARPTPAVSVSRRLPALLTPEQRDNYRAIFAAMRAEDWSGAAARLDGMGDGPLHAVVRAELILAKNSPRAEPDRIVQAIAAGPDLPEAQQLAAMARKRGVTSLPAIVTPRDLVRLAGASKRSSARSVREDAAAAALASLVQPMLKEDRLADAEAALDAAVDLSSEARTEWQQRLAWAFFQAGDDAGARRLAARAQAGSGDWAVQADWVAGLAAWRSQDCDAAGRAFDQVSRRGRDGETIAAGLFWSARADTACQRPQLVQAKLRSAARMSETFYGLVATAALGTTPPAPPAPVDLAGADWSRIEAVSNLRTAVALAEVGERGLADELLRHQARIGRVQDHETLIHLAARLDLPATQVWLAQNGPAGTSPSLAARYPQPGWTPAKGWRVDKALIYAHALQESRFRIDATSPAGARGLMQLMPGTVDLVARRKGEPSDRSRMTDPAFNLEYGQSYLEQLRDGGICGGLLPKVIAAYNAGPGNVAKWNERSRNAADPLLFIEAIPFAETRAYVAIVLRNYWMYQRTSGAAAASLKAIAQGMWPRFPGLPGKSALRLGGVGATASAE</sequence>
<evidence type="ECO:0000256" key="3">
    <source>
        <dbReference type="ARBA" id="ARBA00022729"/>
    </source>
</evidence>
<protein>
    <submittedName>
        <fullName evidence="6">Soluble lytic murein transglycosylase</fullName>
    </submittedName>
</protein>
<dbReference type="EMBL" id="FOZG01000001">
    <property type="protein sequence ID" value="SFR78867.1"/>
    <property type="molecule type" value="Genomic_DNA"/>
</dbReference>
<reference evidence="6 7" key="1">
    <citation type="submission" date="2016-10" db="EMBL/GenBank/DDBJ databases">
        <authorList>
            <person name="de Groot N.N."/>
        </authorList>
    </citation>
    <scope>NUCLEOTIDE SEQUENCE [LARGE SCALE GENOMIC DNA]</scope>
    <source>
        <strain evidence="6 7">S5-249</strain>
    </source>
</reference>
<dbReference type="SUPFAM" id="SSF48435">
    <property type="entry name" value="Bacterial muramidases"/>
    <property type="match status" value="1"/>
</dbReference>
<organism evidence="6 7">
    <name type="scientific">Sphingomonas jatrophae</name>
    <dbReference type="NCBI Taxonomy" id="1166337"/>
    <lineage>
        <taxon>Bacteria</taxon>
        <taxon>Pseudomonadati</taxon>
        <taxon>Pseudomonadota</taxon>
        <taxon>Alphaproteobacteria</taxon>
        <taxon>Sphingomonadales</taxon>
        <taxon>Sphingomonadaceae</taxon>
        <taxon>Sphingomonas</taxon>
    </lineage>
</organism>
<evidence type="ECO:0000313" key="6">
    <source>
        <dbReference type="EMBL" id="SFR78867.1"/>
    </source>
</evidence>
<comment type="similarity">
    <text evidence="1">Belongs to the transglycosylase Slt family.</text>
</comment>
<feature type="chain" id="PRO_5011785595" evidence="4">
    <location>
        <begin position="22"/>
        <end position="622"/>
    </location>
</feature>
<evidence type="ECO:0000256" key="2">
    <source>
        <dbReference type="ARBA" id="ARBA00009387"/>
    </source>
</evidence>
<dbReference type="CDD" id="cd13401">
    <property type="entry name" value="Slt70-like"/>
    <property type="match status" value="1"/>
</dbReference>
<comment type="similarity">
    <text evidence="2">Belongs to the virb1 family.</text>
</comment>
<evidence type="ECO:0000256" key="1">
    <source>
        <dbReference type="ARBA" id="ARBA00007734"/>
    </source>
</evidence>
<dbReference type="Proteomes" id="UP000198824">
    <property type="component" value="Unassembled WGS sequence"/>
</dbReference>
<accession>A0A1I6JIR9</accession>
<dbReference type="Gene3D" id="1.25.20.10">
    <property type="entry name" value="Bacterial muramidases"/>
    <property type="match status" value="2"/>
</dbReference>
<dbReference type="RefSeq" id="WP_242653252.1">
    <property type="nucleotide sequence ID" value="NZ_FOZG01000001.1"/>
</dbReference>
<dbReference type="InterPro" id="IPR023346">
    <property type="entry name" value="Lysozyme-like_dom_sf"/>
</dbReference>
<dbReference type="SUPFAM" id="SSF53955">
    <property type="entry name" value="Lysozyme-like"/>
    <property type="match status" value="1"/>
</dbReference>
<evidence type="ECO:0000259" key="5">
    <source>
        <dbReference type="Pfam" id="PF01464"/>
    </source>
</evidence>
<feature type="domain" description="Transglycosylase SLT" evidence="5">
    <location>
        <begin position="442"/>
        <end position="552"/>
    </location>
</feature>
<dbReference type="GO" id="GO:0004553">
    <property type="term" value="F:hydrolase activity, hydrolyzing O-glycosyl compounds"/>
    <property type="evidence" value="ECO:0007669"/>
    <property type="project" value="InterPro"/>
</dbReference>
<dbReference type="GO" id="GO:0042597">
    <property type="term" value="C:periplasmic space"/>
    <property type="evidence" value="ECO:0007669"/>
    <property type="project" value="InterPro"/>
</dbReference>
<dbReference type="AlphaFoldDB" id="A0A1I6JIR9"/>
<name>A0A1I6JIR9_9SPHN</name>
<evidence type="ECO:0000256" key="4">
    <source>
        <dbReference type="SAM" id="SignalP"/>
    </source>
</evidence>